<dbReference type="CDD" id="cd04301">
    <property type="entry name" value="NAT_SF"/>
    <property type="match status" value="1"/>
</dbReference>
<keyword evidence="2" id="KW-0012">Acyltransferase</keyword>
<organism evidence="4 5">
    <name type="scientific">Burkholderia stabilis</name>
    <dbReference type="NCBI Taxonomy" id="95485"/>
    <lineage>
        <taxon>Bacteria</taxon>
        <taxon>Pseudomonadati</taxon>
        <taxon>Pseudomonadota</taxon>
        <taxon>Betaproteobacteria</taxon>
        <taxon>Burkholderiales</taxon>
        <taxon>Burkholderiaceae</taxon>
        <taxon>Burkholderia</taxon>
        <taxon>Burkholderia cepacia complex</taxon>
    </lineage>
</organism>
<evidence type="ECO:0000256" key="2">
    <source>
        <dbReference type="ARBA" id="ARBA00023315"/>
    </source>
</evidence>
<gene>
    <name evidence="4" type="ORF">BSFP_035730</name>
</gene>
<dbReference type="Gene3D" id="3.40.630.30">
    <property type="match status" value="1"/>
</dbReference>
<evidence type="ECO:0000256" key="1">
    <source>
        <dbReference type="ARBA" id="ARBA00022679"/>
    </source>
</evidence>
<dbReference type="EMBL" id="AP018112">
    <property type="protein sequence ID" value="BAX60712.1"/>
    <property type="molecule type" value="Genomic_DNA"/>
</dbReference>
<dbReference type="InterPro" id="IPR016181">
    <property type="entry name" value="Acyl_CoA_acyltransferase"/>
</dbReference>
<dbReference type="InterPro" id="IPR000182">
    <property type="entry name" value="GNAT_dom"/>
</dbReference>
<dbReference type="PROSITE" id="PS51186">
    <property type="entry name" value="GNAT"/>
    <property type="match status" value="1"/>
</dbReference>
<keyword evidence="1 4" id="KW-0808">Transferase</keyword>
<dbReference type="SUPFAM" id="SSF55729">
    <property type="entry name" value="Acyl-CoA N-acyltransferases (Nat)"/>
    <property type="match status" value="1"/>
</dbReference>
<dbReference type="RefSeq" id="WP_231944118.1">
    <property type="nucleotide sequence ID" value="NZ_AP018112.1"/>
</dbReference>
<sequence>MKKALHELNRLSWNTATVAHNSHKGDQAASFHDGGSTLFREERDALCARALARDEVPLVWTIDRREIIEHLYVLRDGALHLVPEFYDVAGWPAGEADHYTPILLDCHDRGGWFLGMFDGARLVAAVVVDSRPLGPRHDMLQLKFLHVSRDWRGCGLGEQLYRAAHAQARAMGAERLYVSATPSQRTIDFYLRLGFTVSTSPDPALYALEPEDIHLEGPTA</sequence>
<dbReference type="Pfam" id="PF00583">
    <property type="entry name" value="Acetyltransf_1"/>
    <property type="match status" value="1"/>
</dbReference>
<dbReference type="PANTHER" id="PTHR43877:SF1">
    <property type="entry name" value="ACETYLTRANSFERASE"/>
    <property type="match status" value="1"/>
</dbReference>
<dbReference type="AlphaFoldDB" id="A0A1Y1BL70"/>
<dbReference type="GO" id="GO:0016747">
    <property type="term" value="F:acyltransferase activity, transferring groups other than amino-acyl groups"/>
    <property type="evidence" value="ECO:0007669"/>
    <property type="project" value="InterPro"/>
</dbReference>
<name>A0A1Y1BL70_9BURK</name>
<dbReference type="InterPro" id="IPR050832">
    <property type="entry name" value="Bact_Acetyltransf"/>
</dbReference>
<feature type="domain" description="N-acetyltransferase" evidence="3">
    <location>
        <begin position="72"/>
        <end position="211"/>
    </location>
</feature>
<accession>A0A1Y1BL70</accession>
<evidence type="ECO:0000313" key="5">
    <source>
        <dbReference type="Proteomes" id="UP000218432"/>
    </source>
</evidence>
<proteinExistence type="predicted"/>
<reference evidence="4 5" key="1">
    <citation type="journal article" date="2017" name="Genome Announc.">
        <title>Complete Genome Sequence of Burkholderia stabilis FERMP-21014.</title>
        <authorList>
            <person name="Konishi K."/>
            <person name="Kumagai T."/>
            <person name="Sakasegawa S."/>
            <person name="Tamura T."/>
        </authorList>
    </citation>
    <scope>NUCLEOTIDE SEQUENCE [LARGE SCALE GENOMIC DNA]</scope>
    <source>
        <strain evidence="4 5">FERMP-21014</strain>
    </source>
</reference>
<protein>
    <submittedName>
        <fullName evidence="4">GNAT family acetyltransferase</fullName>
    </submittedName>
</protein>
<evidence type="ECO:0000259" key="3">
    <source>
        <dbReference type="PROSITE" id="PS51186"/>
    </source>
</evidence>
<dbReference type="Proteomes" id="UP000218432">
    <property type="component" value="Chromosome 2"/>
</dbReference>
<dbReference type="PANTHER" id="PTHR43877">
    <property type="entry name" value="AMINOALKYLPHOSPHONATE N-ACETYLTRANSFERASE-RELATED-RELATED"/>
    <property type="match status" value="1"/>
</dbReference>
<evidence type="ECO:0000313" key="4">
    <source>
        <dbReference type="EMBL" id="BAX60712.1"/>
    </source>
</evidence>